<dbReference type="Proteomes" id="UP000070383">
    <property type="component" value="Unassembled WGS sequence"/>
</dbReference>
<dbReference type="RefSeq" id="WP_060929204.1">
    <property type="nucleotide sequence ID" value="NZ_KQ955267.1"/>
</dbReference>
<evidence type="ECO:0000259" key="1">
    <source>
        <dbReference type="SMART" id="SM00986"/>
    </source>
</evidence>
<comment type="caution">
    <text evidence="2">The sequence shown here is derived from an EMBL/GenBank/DDBJ whole genome shotgun (WGS) entry which is preliminary data.</text>
</comment>
<dbReference type="EMBL" id="LRPM01000024">
    <property type="protein sequence ID" value="KWZ78492.1"/>
    <property type="molecule type" value="Genomic_DNA"/>
</dbReference>
<dbReference type="PANTHER" id="PTHR42160:SF1">
    <property type="entry name" value="URACIL-DNA GLYCOSYLASE SUPERFAMILY PROTEIN"/>
    <property type="match status" value="1"/>
</dbReference>
<keyword evidence="3" id="KW-1185">Reference proteome</keyword>
<gene>
    <name evidence="2" type="ORF">HMPREF3200_00695</name>
</gene>
<name>A0A133KFY9_9FIRM</name>
<proteinExistence type="predicted"/>
<dbReference type="PANTHER" id="PTHR42160">
    <property type="entry name" value="URACIL-DNA GLYCOSYLASE SUPERFAMILY PROTEIN"/>
    <property type="match status" value="1"/>
</dbReference>
<dbReference type="AlphaFoldDB" id="A0A133KFY9"/>
<reference evidence="3" key="1">
    <citation type="submission" date="2016-01" db="EMBL/GenBank/DDBJ databases">
        <authorList>
            <person name="Mitreva M."/>
            <person name="Pepin K.H."/>
            <person name="Mihindukulasuriya K.A."/>
            <person name="Fulton R."/>
            <person name="Fronick C."/>
            <person name="O'Laughlin M."/>
            <person name="Miner T."/>
            <person name="Herter B."/>
            <person name="Rosa B.A."/>
            <person name="Cordes M."/>
            <person name="Tomlinson C."/>
            <person name="Wollam A."/>
            <person name="Palsikar V.B."/>
            <person name="Mardis E.R."/>
            <person name="Wilson R.K."/>
        </authorList>
    </citation>
    <scope>NUCLEOTIDE SEQUENCE [LARGE SCALE GENOMIC DNA]</scope>
    <source>
        <strain evidence="3">MJR8151</strain>
    </source>
</reference>
<dbReference type="CDD" id="cd10033">
    <property type="entry name" value="UDG_like"/>
    <property type="match status" value="1"/>
</dbReference>
<dbReference type="OrthoDB" id="9789139at2"/>
<organism evidence="2 3">
    <name type="scientific">Anaerococcus tetradius</name>
    <dbReference type="NCBI Taxonomy" id="33036"/>
    <lineage>
        <taxon>Bacteria</taxon>
        <taxon>Bacillati</taxon>
        <taxon>Bacillota</taxon>
        <taxon>Tissierellia</taxon>
        <taxon>Tissierellales</taxon>
        <taxon>Peptoniphilaceae</taxon>
        <taxon>Anaerococcus</taxon>
    </lineage>
</organism>
<dbReference type="InterPro" id="IPR005122">
    <property type="entry name" value="Uracil-DNA_glycosylase-like"/>
</dbReference>
<protein>
    <submittedName>
        <fullName evidence="2">Uracil-DNA glycosylase family protein</fullName>
    </submittedName>
</protein>
<dbReference type="PATRIC" id="fig|33036.3.peg.691"/>
<dbReference type="Pfam" id="PF03167">
    <property type="entry name" value="UDG"/>
    <property type="match status" value="1"/>
</dbReference>
<dbReference type="InterPro" id="IPR047124">
    <property type="entry name" value="HI_0220.2"/>
</dbReference>
<dbReference type="SMART" id="SM00987">
    <property type="entry name" value="UreE_C"/>
    <property type="match status" value="1"/>
</dbReference>
<dbReference type="SMART" id="SM00986">
    <property type="entry name" value="UDG"/>
    <property type="match status" value="1"/>
</dbReference>
<dbReference type="Gene3D" id="3.40.470.10">
    <property type="entry name" value="Uracil-DNA glycosylase-like domain"/>
    <property type="match status" value="1"/>
</dbReference>
<dbReference type="InterPro" id="IPR036895">
    <property type="entry name" value="Uracil-DNA_glycosylase-like_sf"/>
</dbReference>
<sequence>MKVEEIKEKLRKDERNKSYSLRAIDPIFQVHKQSKLLIIGQAPGLKVEQTGILFNDKSGERLVDWLGIDMKRLHGPEISILSMDFYYPGKGKAGDKAPRRFIAREYHPYLLDELNNIKLTILIGAYSQRFYLKEKFKKNLTETVRAYKQYLPEYFPIVHPSSLNNRWMAKNPFFEEEVLPALKIIIKKIL</sequence>
<accession>A0A133KFY9</accession>
<evidence type="ECO:0000313" key="2">
    <source>
        <dbReference type="EMBL" id="KWZ78492.1"/>
    </source>
</evidence>
<dbReference type="SUPFAM" id="SSF52141">
    <property type="entry name" value="Uracil-DNA glycosylase-like"/>
    <property type="match status" value="1"/>
</dbReference>
<evidence type="ECO:0000313" key="3">
    <source>
        <dbReference type="Proteomes" id="UP000070383"/>
    </source>
</evidence>
<feature type="domain" description="Uracil-DNA glycosylase-like" evidence="1">
    <location>
        <begin position="27"/>
        <end position="183"/>
    </location>
</feature>
<dbReference type="STRING" id="33036.HMPREF3200_00695"/>